<gene>
    <name evidence="3" type="ORF">EUA98_01280</name>
</gene>
<dbReference type="CDD" id="cd01948">
    <property type="entry name" value="EAL"/>
    <property type="match status" value="1"/>
</dbReference>
<dbReference type="InterPro" id="IPR001633">
    <property type="entry name" value="EAL_dom"/>
</dbReference>
<dbReference type="SUPFAM" id="SSF141868">
    <property type="entry name" value="EAL domain-like"/>
    <property type="match status" value="1"/>
</dbReference>
<dbReference type="Pfam" id="PF00990">
    <property type="entry name" value="GGDEF"/>
    <property type="match status" value="1"/>
</dbReference>
<sequence>MVQESTLSSVLSEFARVMLTDFPIQKILDHLVERIVDVLPVTGAGVTLIAPGLSPRYIAASDATAMRFERVQTDLGQGPCLTSFTTGEPVFMPDVAADGRYPAFGPAAVAEGMAAVFTFPLRHRDGCLGSLDLYRDVPGPLSGRARSVAQTLADVAAAYLINAQAREEALQAAEWFRDRALHDPLTGLANRVLLQERIDHAAQRARRSHMSVGVLFVDLDHFKRVNDDFGHRVGDELLIAVGHRLAALVRPGDTLARLSGDEFAFLCEDLLHSSDVEVLASRIGEAFTAPFVLPGAEVSVTASVGIAYAGPGEAVTDSLVLDADIAMYQAKRRGGGTHQIVDLRTAGDSRDRHELEQELRVALARSELDLAYQPIVRMVDGSVVGVEALLRWTHPARGAVPAEAAIAVAEQSGLITRLGAWVLERACRDRTSWLVEHPGQPLDLSVNVSPRQLMTPGFVTSVSAVLGVTAMDPAALVLEVTEGILIEDGDRAMRVLGDLKRLGVRLALDDFGTGYCSLSYLQRFPIDIVKIDQSFVSRLGPQTTASAIAASVTNLAHLLDMEVTAEGIETGRQHDEVVSIGCDLGQGFLYAEPTSTQDLFAQPRLSGINA</sequence>
<dbReference type="InterPro" id="IPR043128">
    <property type="entry name" value="Rev_trsase/Diguanyl_cyclase"/>
</dbReference>
<keyword evidence="4" id="KW-1185">Reference proteome</keyword>
<dbReference type="SMART" id="SM00267">
    <property type="entry name" value="GGDEF"/>
    <property type="match status" value="1"/>
</dbReference>
<dbReference type="EMBL" id="SDWW01000002">
    <property type="protein sequence ID" value="RYV52859.1"/>
    <property type="molecule type" value="Genomic_DNA"/>
</dbReference>
<dbReference type="PANTHER" id="PTHR44757">
    <property type="entry name" value="DIGUANYLATE CYCLASE DGCP"/>
    <property type="match status" value="1"/>
</dbReference>
<dbReference type="SUPFAM" id="SSF55781">
    <property type="entry name" value="GAF domain-like"/>
    <property type="match status" value="1"/>
</dbReference>
<dbReference type="SUPFAM" id="SSF55073">
    <property type="entry name" value="Nucleotide cyclase"/>
    <property type="match status" value="1"/>
</dbReference>
<dbReference type="Proteomes" id="UP000293764">
    <property type="component" value="Unassembled WGS sequence"/>
</dbReference>
<dbReference type="SMART" id="SM00065">
    <property type="entry name" value="GAF"/>
    <property type="match status" value="1"/>
</dbReference>
<dbReference type="InterPro" id="IPR052155">
    <property type="entry name" value="Biofilm_reg_signaling"/>
</dbReference>
<dbReference type="Gene3D" id="3.20.20.450">
    <property type="entry name" value="EAL domain"/>
    <property type="match status" value="1"/>
</dbReference>
<evidence type="ECO:0000259" key="2">
    <source>
        <dbReference type="PROSITE" id="PS50887"/>
    </source>
</evidence>
<dbReference type="CDD" id="cd01949">
    <property type="entry name" value="GGDEF"/>
    <property type="match status" value="1"/>
</dbReference>
<reference evidence="3 4" key="1">
    <citation type="submission" date="2019-01" db="EMBL/GenBank/DDBJ databases">
        <title>Novel species of Cellulomonas.</title>
        <authorList>
            <person name="Liu Q."/>
            <person name="Xin Y.-H."/>
        </authorList>
    </citation>
    <scope>NUCLEOTIDE SEQUENCE [LARGE SCALE GENOMIC DNA]</scope>
    <source>
        <strain evidence="3 4">HLT2-17</strain>
    </source>
</reference>
<dbReference type="Gene3D" id="3.30.450.40">
    <property type="match status" value="1"/>
</dbReference>
<dbReference type="AlphaFoldDB" id="A0A4Q5N3P2"/>
<dbReference type="PROSITE" id="PS50887">
    <property type="entry name" value="GGDEF"/>
    <property type="match status" value="1"/>
</dbReference>
<comment type="caution">
    <text evidence="3">The sequence shown here is derived from an EMBL/GenBank/DDBJ whole genome shotgun (WGS) entry which is preliminary data.</text>
</comment>
<proteinExistence type="predicted"/>
<organism evidence="3 4">
    <name type="scientific">Pengzhenrongella frigida</name>
    <dbReference type="NCBI Taxonomy" id="1259133"/>
    <lineage>
        <taxon>Bacteria</taxon>
        <taxon>Bacillati</taxon>
        <taxon>Actinomycetota</taxon>
        <taxon>Actinomycetes</taxon>
        <taxon>Micrococcales</taxon>
        <taxon>Pengzhenrongella</taxon>
    </lineage>
</organism>
<dbReference type="RefSeq" id="WP_130100848.1">
    <property type="nucleotide sequence ID" value="NZ_SDWW01000002.1"/>
</dbReference>
<dbReference type="InterPro" id="IPR003018">
    <property type="entry name" value="GAF"/>
</dbReference>
<dbReference type="InterPro" id="IPR035919">
    <property type="entry name" value="EAL_sf"/>
</dbReference>
<dbReference type="PANTHER" id="PTHR44757:SF2">
    <property type="entry name" value="BIOFILM ARCHITECTURE MAINTENANCE PROTEIN MBAA"/>
    <property type="match status" value="1"/>
</dbReference>
<dbReference type="NCBIfam" id="TIGR00254">
    <property type="entry name" value="GGDEF"/>
    <property type="match status" value="1"/>
</dbReference>
<dbReference type="InterPro" id="IPR000160">
    <property type="entry name" value="GGDEF_dom"/>
</dbReference>
<feature type="domain" description="GGDEF" evidence="2">
    <location>
        <begin position="210"/>
        <end position="343"/>
    </location>
</feature>
<feature type="domain" description="EAL" evidence="1">
    <location>
        <begin position="352"/>
        <end position="607"/>
    </location>
</feature>
<accession>A0A4Q5N3P2</accession>
<dbReference type="InterPro" id="IPR029787">
    <property type="entry name" value="Nucleotide_cyclase"/>
</dbReference>
<protein>
    <submittedName>
        <fullName evidence="3">EAL domain-containing protein</fullName>
    </submittedName>
</protein>
<evidence type="ECO:0000259" key="1">
    <source>
        <dbReference type="PROSITE" id="PS50883"/>
    </source>
</evidence>
<dbReference type="Pfam" id="PF00563">
    <property type="entry name" value="EAL"/>
    <property type="match status" value="1"/>
</dbReference>
<evidence type="ECO:0000313" key="3">
    <source>
        <dbReference type="EMBL" id="RYV52859.1"/>
    </source>
</evidence>
<dbReference type="Gene3D" id="3.30.70.270">
    <property type="match status" value="1"/>
</dbReference>
<dbReference type="Pfam" id="PF01590">
    <property type="entry name" value="GAF"/>
    <property type="match status" value="1"/>
</dbReference>
<name>A0A4Q5N3P2_9MICO</name>
<dbReference type="InterPro" id="IPR029016">
    <property type="entry name" value="GAF-like_dom_sf"/>
</dbReference>
<evidence type="ECO:0000313" key="4">
    <source>
        <dbReference type="Proteomes" id="UP000293764"/>
    </source>
</evidence>
<dbReference type="PROSITE" id="PS50883">
    <property type="entry name" value="EAL"/>
    <property type="match status" value="1"/>
</dbReference>
<dbReference type="SMART" id="SM00052">
    <property type="entry name" value="EAL"/>
    <property type="match status" value="1"/>
</dbReference>
<dbReference type="OrthoDB" id="23692at2"/>